<name>A0A8I1GIG0_9HYPH</name>
<feature type="transmembrane region" description="Helical" evidence="8">
    <location>
        <begin position="81"/>
        <end position="99"/>
    </location>
</feature>
<dbReference type="RefSeq" id="WP_081796578.1">
    <property type="nucleotide sequence ID" value="NZ_JAEMUK010000082.1"/>
</dbReference>
<comment type="similarity">
    <text evidence="2">Belongs to the peptidase S54 family.</text>
</comment>
<dbReference type="Proteomes" id="UP000623250">
    <property type="component" value="Unassembled WGS sequence"/>
</dbReference>
<sequence length="253" mass="28210">MFPIKDSIRIPFAPVVTYALILVNALVFFYQSSLSQSEAHAFAIEYALIPRRYFDPAWAAYAGLSGTDYLPFISGTFMHGGWWHLILNMWLLFVFGSSLEGRVGRWQFLCFYLLCGVAASYVHAWFNQLSDVPTLGASGAIAGVFGGYATTFPRARLTILILIFVFRVPALFFWLVWFGFQFAQGFTDLSEPNTGGGIAWWAHIGGFAAGVALIPLWRFAPDRTYDEAQPRFLPPVATASPDTARPWKPGPWG</sequence>
<dbReference type="EMBL" id="JAEMUK010000082">
    <property type="protein sequence ID" value="MBJ7544921.1"/>
    <property type="molecule type" value="Genomic_DNA"/>
</dbReference>
<feature type="transmembrane region" description="Helical" evidence="8">
    <location>
        <begin position="132"/>
        <end position="150"/>
    </location>
</feature>
<keyword evidence="4" id="KW-0378">Hydrolase</keyword>
<evidence type="ECO:0000256" key="3">
    <source>
        <dbReference type="ARBA" id="ARBA00022692"/>
    </source>
</evidence>
<evidence type="ECO:0000256" key="7">
    <source>
        <dbReference type="SAM" id="MobiDB-lite"/>
    </source>
</evidence>
<evidence type="ECO:0000256" key="6">
    <source>
        <dbReference type="ARBA" id="ARBA00023136"/>
    </source>
</evidence>
<dbReference type="SUPFAM" id="SSF144091">
    <property type="entry name" value="Rhomboid-like"/>
    <property type="match status" value="1"/>
</dbReference>
<evidence type="ECO:0000256" key="5">
    <source>
        <dbReference type="ARBA" id="ARBA00022989"/>
    </source>
</evidence>
<evidence type="ECO:0000313" key="11">
    <source>
        <dbReference type="Proteomes" id="UP000623250"/>
    </source>
</evidence>
<evidence type="ECO:0000256" key="4">
    <source>
        <dbReference type="ARBA" id="ARBA00022801"/>
    </source>
</evidence>
<dbReference type="AlphaFoldDB" id="A0A8I1GIG0"/>
<evidence type="ECO:0000256" key="1">
    <source>
        <dbReference type="ARBA" id="ARBA00004141"/>
    </source>
</evidence>
<protein>
    <submittedName>
        <fullName evidence="10">Rhomboid family intramembrane serine protease</fullName>
    </submittedName>
</protein>
<keyword evidence="3 8" id="KW-0812">Transmembrane</keyword>
<keyword evidence="10" id="KW-0645">Protease</keyword>
<proteinExistence type="inferred from homology"/>
<comment type="subcellular location">
    <subcellularLocation>
        <location evidence="1">Membrane</location>
        <topology evidence="1">Multi-pass membrane protein</topology>
    </subcellularLocation>
</comment>
<dbReference type="GO" id="GO:0006508">
    <property type="term" value="P:proteolysis"/>
    <property type="evidence" value="ECO:0007669"/>
    <property type="project" value="UniProtKB-KW"/>
</dbReference>
<accession>A0A8I1GIG0</accession>
<organism evidence="10 11">
    <name type="scientific">Rhodomicrobium udaipurense</name>
    <dbReference type="NCBI Taxonomy" id="1202716"/>
    <lineage>
        <taxon>Bacteria</taxon>
        <taxon>Pseudomonadati</taxon>
        <taxon>Pseudomonadota</taxon>
        <taxon>Alphaproteobacteria</taxon>
        <taxon>Hyphomicrobiales</taxon>
        <taxon>Hyphomicrobiaceae</taxon>
        <taxon>Rhodomicrobium</taxon>
    </lineage>
</organism>
<evidence type="ECO:0000313" key="10">
    <source>
        <dbReference type="EMBL" id="MBJ7544921.1"/>
    </source>
</evidence>
<feature type="transmembrane region" description="Helical" evidence="8">
    <location>
        <begin position="157"/>
        <end position="178"/>
    </location>
</feature>
<reference evidence="10 11" key="1">
    <citation type="submission" date="2020-12" db="EMBL/GenBank/DDBJ databases">
        <title>Revised draft genomes of Rhodomicrobium vannielii ATCC 17100 and Rhodomicrobium udaipurense JA643.</title>
        <authorList>
            <person name="Conners E.M."/>
            <person name="Davenport E.J."/>
            <person name="Bose A."/>
        </authorList>
    </citation>
    <scope>NUCLEOTIDE SEQUENCE [LARGE SCALE GENOMIC DNA]</scope>
    <source>
        <strain evidence="10 11">JA643</strain>
    </source>
</reference>
<dbReference type="Gene3D" id="1.20.1540.10">
    <property type="entry name" value="Rhomboid-like"/>
    <property type="match status" value="1"/>
</dbReference>
<keyword evidence="11" id="KW-1185">Reference proteome</keyword>
<dbReference type="PANTHER" id="PTHR43731:SF14">
    <property type="entry name" value="PRESENILIN-ASSOCIATED RHOMBOID-LIKE PROTEIN, MITOCHONDRIAL"/>
    <property type="match status" value="1"/>
</dbReference>
<feature type="region of interest" description="Disordered" evidence="7">
    <location>
        <begin position="234"/>
        <end position="253"/>
    </location>
</feature>
<dbReference type="Pfam" id="PF01694">
    <property type="entry name" value="Rhomboid"/>
    <property type="match status" value="1"/>
</dbReference>
<dbReference type="GO" id="GO:0004252">
    <property type="term" value="F:serine-type endopeptidase activity"/>
    <property type="evidence" value="ECO:0007669"/>
    <property type="project" value="InterPro"/>
</dbReference>
<evidence type="ECO:0000256" key="2">
    <source>
        <dbReference type="ARBA" id="ARBA00009045"/>
    </source>
</evidence>
<feature type="domain" description="Peptidase S54 rhomboid" evidence="9">
    <location>
        <begin position="70"/>
        <end position="214"/>
    </location>
</feature>
<feature type="transmembrane region" description="Helical" evidence="8">
    <location>
        <begin position="12"/>
        <end position="30"/>
    </location>
</feature>
<keyword evidence="5 8" id="KW-1133">Transmembrane helix</keyword>
<evidence type="ECO:0000256" key="8">
    <source>
        <dbReference type="SAM" id="Phobius"/>
    </source>
</evidence>
<evidence type="ECO:0000259" key="9">
    <source>
        <dbReference type="Pfam" id="PF01694"/>
    </source>
</evidence>
<dbReference type="InterPro" id="IPR035952">
    <property type="entry name" value="Rhomboid-like_sf"/>
</dbReference>
<dbReference type="InterPro" id="IPR022764">
    <property type="entry name" value="Peptidase_S54_rhomboid_dom"/>
</dbReference>
<feature type="transmembrane region" description="Helical" evidence="8">
    <location>
        <begin position="106"/>
        <end position="126"/>
    </location>
</feature>
<feature type="transmembrane region" description="Helical" evidence="8">
    <location>
        <begin position="198"/>
        <end position="217"/>
    </location>
</feature>
<comment type="caution">
    <text evidence="10">The sequence shown here is derived from an EMBL/GenBank/DDBJ whole genome shotgun (WGS) entry which is preliminary data.</text>
</comment>
<gene>
    <name evidence="10" type="ORF">JDN41_15310</name>
</gene>
<dbReference type="GO" id="GO:0016020">
    <property type="term" value="C:membrane"/>
    <property type="evidence" value="ECO:0007669"/>
    <property type="project" value="UniProtKB-SubCell"/>
</dbReference>
<keyword evidence="6 8" id="KW-0472">Membrane</keyword>
<dbReference type="PANTHER" id="PTHR43731">
    <property type="entry name" value="RHOMBOID PROTEASE"/>
    <property type="match status" value="1"/>
</dbReference>
<dbReference type="InterPro" id="IPR050925">
    <property type="entry name" value="Rhomboid_protease_S54"/>
</dbReference>